<keyword evidence="2" id="KW-1185">Reference proteome</keyword>
<accession>A0A1M6H1C9</accession>
<sequence length="61" mass="6556">MKKKRLKTLSLKKEVITKLNQSQVRGGRLVIDKTTTNQDTERNCTQGCSLGGTCGGGSAIC</sequence>
<dbReference type="EMBL" id="FQYP01000006">
    <property type="protein sequence ID" value="SHJ16021.1"/>
    <property type="molecule type" value="Genomic_DNA"/>
</dbReference>
<gene>
    <name evidence="1" type="ORF">SAMN04488508_10616</name>
</gene>
<dbReference type="NCBIfam" id="NF038153">
    <property type="entry name" value="lant_leader_L1a"/>
    <property type="match status" value="1"/>
</dbReference>
<evidence type="ECO:0000313" key="2">
    <source>
        <dbReference type="Proteomes" id="UP000184432"/>
    </source>
</evidence>
<dbReference type="AlphaFoldDB" id="A0A1M6H1C9"/>
<evidence type="ECO:0000313" key="1">
    <source>
        <dbReference type="EMBL" id="SHJ16021.1"/>
    </source>
</evidence>
<dbReference type="RefSeq" id="WP_073316692.1">
    <property type="nucleotide sequence ID" value="NZ_FQYP01000006.1"/>
</dbReference>
<reference evidence="2" key="1">
    <citation type="submission" date="2016-11" db="EMBL/GenBank/DDBJ databases">
        <authorList>
            <person name="Varghese N."/>
            <person name="Submissions S."/>
        </authorList>
    </citation>
    <scope>NUCLEOTIDE SEQUENCE [LARGE SCALE GENOMIC DNA]</scope>
    <source>
        <strain evidence="2">DSM 22623</strain>
    </source>
</reference>
<dbReference type="Proteomes" id="UP000184432">
    <property type="component" value="Unassembled WGS sequence"/>
</dbReference>
<organism evidence="1 2">
    <name type="scientific">Aquimarina spongiae</name>
    <dbReference type="NCBI Taxonomy" id="570521"/>
    <lineage>
        <taxon>Bacteria</taxon>
        <taxon>Pseudomonadati</taxon>
        <taxon>Bacteroidota</taxon>
        <taxon>Flavobacteriia</taxon>
        <taxon>Flavobacteriales</taxon>
        <taxon>Flavobacteriaceae</taxon>
        <taxon>Aquimarina</taxon>
    </lineage>
</organism>
<protein>
    <submittedName>
        <fullName evidence="1">Uncharacterized protein</fullName>
    </submittedName>
</protein>
<proteinExistence type="predicted"/>
<dbReference type="InterPro" id="IPR058238">
    <property type="entry name" value="Lant_leader_dom"/>
</dbReference>
<name>A0A1M6H1C9_9FLAO</name>